<feature type="region of interest" description="Disordered" evidence="1">
    <location>
        <begin position="1"/>
        <end position="47"/>
    </location>
</feature>
<evidence type="ECO:0000313" key="3">
    <source>
        <dbReference type="EMBL" id="CAG8673054.1"/>
    </source>
</evidence>
<feature type="domain" description="YTH" evidence="2">
    <location>
        <begin position="118"/>
        <end position="251"/>
    </location>
</feature>
<evidence type="ECO:0000259" key="2">
    <source>
        <dbReference type="PROSITE" id="PS50882"/>
    </source>
</evidence>
<dbReference type="GO" id="GO:0000398">
    <property type="term" value="P:mRNA splicing, via spliceosome"/>
    <property type="evidence" value="ECO:0007669"/>
    <property type="project" value="TreeGrafter"/>
</dbReference>
<dbReference type="GO" id="GO:0048024">
    <property type="term" value="P:regulation of mRNA splicing, via spliceosome"/>
    <property type="evidence" value="ECO:0007669"/>
    <property type="project" value="TreeGrafter"/>
</dbReference>
<protein>
    <submittedName>
        <fullName evidence="3">1038_t:CDS:1</fullName>
    </submittedName>
</protein>
<dbReference type="Proteomes" id="UP000789508">
    <property type="component" value="Unassembled WGS sequence"/>
</dbReference>
<accession>A0A9N9EIE3</accession>
<feature type="region of interest" description="Disordered" evidence="1">
    <location>
        <begin position="374"/>
        <end position="393"/>
    </location>
</feature>
<dbReference type="EMBL" id="CAJVPS010012732">
    <property type="protein sequence ID" value="CAG8673054.1"/>
    <property type="molecule type" value="Genomic_DNA"/>
</dbReference>
<proteinExistence type="predicted"/>
<gene>
    <name evidence="3" type="ORF">ALEPTO_LOCUS10656</name>
</gene>
<dbReference type="GO" id="GO:0005654">
    <property type="term" value="C:nucleoplasm"/>
    <property type="evidence" value="ECO:0007669"/>
    <property type="project" value="TreeGrafter"/>
</dbReference>
<dbReference type="GO" id="GO:1990247">
    <property type="term" value="F:N6-methyladenosine-containing RNA reader activity"/>
    <property type="evidence" value="ECO:0007669"/>
    <property type="project" value="TreeGrafter"/>
</dbReference>
<dbReference type="OrthoDB" id="306690at2759"/>
<dbReference type="Pfam" id="PF04146">
    <property type="entry name" value="YTH"/>
    <property type="match status" value="1"/>
</dbReference>
<dbReference type="InterPro" id="IPR007275">
    <property type="entry name" value="YTH_domain"/>
</dbReference>
<dbReference type="AlphaFoldDB" id="A0A9N9EIE3"/>
<dbReference type="CDD" id="cd21134">
    <property type="entry name" value="YTH"/>
    <property type="match status" value="1"/>
</dbReference>
<dbReference type="PANTHER" id="PTHR12357">
    <property type="entry name" value="YTH YT521-B HOMOLOGY DOMAIN-CONTAINING"/>
    <property type="match status" value="1"/>
</dbReference>
<comment type="caution">
    <text evidence="3">The sequence shown here is derived from an EMBL/GenBank/DDBJ whole genome shotgun (WGS) entry which is preliminary data.</text>
</comment>
<dbReference type="InterPro" id="IPR045168">
    <property type="entry name" value="YTH_prot"/>
</dbReference>
<feature type="non-terminal residue" evidence="3">
    <location>
        <position position="1"/>
    </location>
</feature>
<dbReference type="PANTHER" id="PTHR12357:SF3">
    <property type="entry name" value="YTH DOMAIN-CONTAINING PROTEIN 1"/>
    <property type="match status" value="1"/>
</dbReference>
<evidence type="ECO:0000313" key="4">
    <source>
        <dbReference type="Proteomes" id="UP000789508"/>
    </source>
</evidence>
<name>A0A9N9EIE3_9GLOM</name>
<organism evidence="3 4">
    <name type="scientific">Ambispora leptoticha</name>
    <dbReference type="NCBI Taxonomy" id="144679"/>
    <lineage>
        <taxon>Eukaryota</taxon>
        <taxon>Fungi</taxon>
        <taxon>Fungi incertae sedis</taxon>
        <taxon>Mucoromycota</taxon>
        <taxon>Glomeromycotina</taxon>
        <taxon>Glomeromycetes</taxon>
        <taxon>Archaeosporales</taxon>
        <taxon>Ambisporaceae</taxon>
        <taxon>Ambispora</taxon>
    </lineage>
</organism>
<evidence type="ECO:0000256" key="1">
    <source>
        <dbReference type="SAM" id="MobiDB-lite"/>
    </source>
</evidence>
<dbReference type="GO" id="GO:0003729">
    <property type="term" value="F:mRNA binding"/>
    <property type="evidence" value="ECO:0007669"/>
    <property type="project" value="TreeGrafter"/>
</dbReference>
<sequence>KTEKIEKSRSSTTFAEIKAQNITAKSHKLNSHDRKGEDHLDLPNDKKEIIVKDNDKIRKRENESTFSIDLSEGNQRSPKNNINSQVSFEKNQTTSSNITSFDSRHHHVNNYLRPKAESRYFIIKSHNYENVLKSQSDGIWATQPGNADILSEAFQTSERVVLIFSVNESRHFQGYCVMTSDIGAAKHASWLRINEANLGGNFHVRWIKIRDLPFDRTGHIRNPWNEGKPVKISRDGQELPSNIGNKLCELFETLPEETSTAPDANIESKIKKDHREKLRRSESIADRYKPYDALNRAQRAERGIRARGQMLSAEIERPRLVRELPPREYSRIISHTGEYEGHHGQYNLFHPTFQGHLGMPHHRTWQSFGSHIASHSGQINHHRVPNFERNGRR</sequence>
<dbReference type="PROSITE" id="PS50882">
    <property type="entry name" value="YTH"/>
    <property type="match status" value="1"/>
</dbReference>
<keyword evidence="4" id="KW-1185">Reference proteome</keyword>
<dbReference type="Gene3D" id="3.10.590.10">
    <property type="entry name" value="ph1033 like domains"/>
    <property type="match status" value="1"/>
</dbReference>
<reference evidence="3" key="1">
    <citation type="submission" date="2021-06" db="EMBL/GenBank/DDBJ databases">
        <authorList>
            <person name="Kallberg Y."/>
            <person name="Tangrot J."/>
            <person name="Rosling A."/>
        </authorList>
    </citation>
    <scope>NUCLEOTIDE SEQUENCE</scope>
    <source>
        <strain evidence="3">FL130A</strain>
    </source>
</reference>
<feature type="compositionally biased region" description="Basic and acidic residues" evidence="1">
    <location>
        <begin position="30"/>
        <end position="47"/>
    </location>
</feature>
<feature type="compositionally biased region" description="Polar residues" evidence="1">
    <location>
        <begin position="10"/>
        <end position="24"/>
    </location>
</feature>